<dbReference type="EMBL" id="CP011509">
    <property type="protein sequence ID" value="AKJ04554.1"/>
    <property type="molecule type" value="Genomic_DNA"/>
</dbReference>
<evidence type="ECO:0000313" key="3">
    <source>
        <dbReference type="Proteomes" id="UP000035579"/>
    </source>
</evidence>
<accession>A0AAC8QBS8</accession>
<dbReference type="Proteomes" id="UP000035579">
    <property type="component" value="Chromosome"/>
</dbReference>
<evidence type="ECO:0000256" key="1">
    <source>
        <dbReference type="SAM" id="MobiDB-lite"/>
    </source>
</evidence>
<dbReference type="AlphaFoldDB" id="A0AAC8QBS8"/>
<feature type="region of interest" description="Disordered" evidence="1">
    <location>
        <begin position="22"/>
        <end position="55"/>
    </location>
</feature>
<evidence type="ECO:0000313" key="2">
    <source>
        <dbReference type="EMBL" id="AKJ04554.1"/>
    </source>
</evidence>
<gene>
    <name evidence="2" type="ORF">AA314_06180</name>
</gene>
<organism evidence="2 3">
    <name type="scientific">Archangium gephyra</name>
    <dbReference type="NCBI Taxonomy" id="48"/>
    <lineage>
        <taxon>Bacteria</taxon>
        <taxon>Pseudomonadati</taxon>
        <taxon>Myxococcota</taxon>
        <taxon>Myxococcia</taxon>
        <taxon>Myxococcales</taxon>
        <taxon>Cystobacterineae</taxon>
        <taxon>Archangiaceae</taxon>
        <taxon>Archangium</taxon>
    </lineage>
</organism>
<reference evidence="2 3" key="1">
    <citation type="submission" date="2015-05" db="EMBL/GenBank/DDBJ databases">
        <title>Genome assembly of Archangium gephyra DSM 2261.</title>
        <authorList>
            <person name="Sharma G."/>
            <person name="Subramanian S."/>
        </authorList>
    </citation>
    <scope>NUCLEOTIDE SEQUENCE [LARGE SCALE GENOMIC DNA]</scope>
    <source>
        <strain evidence="2 3">DSM 2261</strain>
    </source>
</reference>
<name>A0AAC8QBS8_9BACT</name>
<sequence>MAARRHRIVEAHLAVRLAAEDEGIGPELPGRAPMRAAQRDETRGQPSLLDDGEAL</sequence>
<dbReference type="KEGG" id="age:AA314_06180"/>
<protein>
    <submittedName>
        <fullName evidence="2">Uncharacterized protein</fullName>
    </submittedName>
</protein>
<proteinExistence type="predicted"/>